<comment type="caution">
    <text evidence="1">The sequence shown here is derived from an EMBL/GenBank/DDBJ whole genome shotgun (WGS) entry which is preliminary data.</text>
</comment>
<reference evidence="1 2" key="1">
    <citation type="submission" date="2016-10" db="EMBL/GenBank/DDBJ databases">
        <authorList>
            <person name="Varghese N."/>
            <person name="Submissions S."/>
        </authorList>
    </citation>
    <scope>NUCLEOTIDE SEQUENCE [LARGE SCALE GENOMIC DNA]</scope>
    <source>
        <strain evidence="1 2">DSM 17833</strain>
    </source>
</reference>
<keyword evidence="2" id="KW-1185">Reference proteome</keyword>
<evidence type="ECO:0000313" key="1">
    <source>
        <dbReference type="EMBL" id="SCW90285.1"/>
    </source>
</evidence>
<dbReference type="Proteomes" id="UP000242418">
    <property type="component" value="Unassembled WGS sequence"/>
</dbReference>
<accession>A0AB37ZDG6</accession>
<dbReference type="AlphaFoldDB" id="A0AB37ZDG6"/>
<dbReference type="RefSeq" id="WP_090256285.1">
    <property type="nucleotide sequence ID" value="NZ_FMTL01000014.1"/>
</dbReference>
<evidence type="ECO:0000313" key="2">
    <source>
        <dbReference type="Proteomes" id="UP000242418"/>
    </source>
</evidence>
<sequence>MTPAIVKVTTQGGFPLFYSGKAGNGWLCEAEAEAFEYAYFESAQRVAERIAKQYAGTGLRAYAIHRPHSYRVCLVRGSGNWDLFLMPSGEVRAVPTEAARLRGSRESYYGDRDHLRTLIQAGEFRDLEGFTQAGLEFMAGLTSGLRAGVLTFRAA</sequence>
<dbReference type="EMBL" id="FMTL01000014">
    <property type="protein sequence ID" value="SCW90285.1"/>
    <property type="molecule type" value="Genomic_DNA"/>
</dbReference>
<gene>
    <name evidence="1" type="ORF">SAMN05216370_0125</name>
</gene>
<organism evidence="1 2">
    <name type="scientific">Pseudomonas peli</name>
    <dbReference type="NCBI Taxonomy" id="592361"/>
    <lineage>
        <taxon>Bacteria</taxon>
        <taxon>Pseudomonadati</taxon>
        <taxon>Pseudomonadota</taxon>
        <taxon>Gammaproteobacteria</taxon>
        <taxon>Pseudomonadales</taxon>
        <taxon>Pseudomonadaceae</taxon>
        <taxon>Pseudomonas</taxon>
    </lineage>
</organism>
<protein>
    <submittedName>
        <fullName evidence="1">Uncharacterized protein</fullName>
    </submittedName>
</protein>
<proteinExistence type="predicted"/>
<name>A0AB37ZDG6_9PSED</name>